<dbReference type="PROSITE" id="PS51257">
    <property type="entry name" value="PROKAR_LIPOPROTEIN"/>
    <property type="match status" value="1"/>
</dbReference>
<dbReference type="AlphaFoldDB" id="A0A5B1CPF0"/>
<gene>
    <name evidence="3" type="ORF">LF1_42990</name>
</gene>
<sequence precursor="true">MLHQFRLRSAFGLASLCIIASSYAASSCLGQGFLSLTESVSPLKRQDLRIESAQSCAAASCHGGPRPGIAQPTARRGNEYALWNENDPHAQSWRTICNDKSQRMMLGLAIIDKQGNVTDQKGYDNCLACHNTTKRFDEPRVTSPDRSFTSLQTFFSRQANGFKEHSHGSQESCGESCRTHELDRNDSANSFTREGVGCAACHGPSEHWLGTHFTAAWSPVAAEGFVNNQDLYVRARMCASCHVGDDDRDMNHDIIAAGHPPLRYELATYHAWLPKHWRDAEASDKTFYEAQLWIAGQVAATDASLTLLKSRAEQSHSVSIWPELASYDCASCHHDLGLENARTPNAGNRKAQAIYSKWNDSGIRWVIESRRESGTAGNEDIELIESLDYVKHLMEANSIPNANEVGLAAENARISLDRWLNGPSGVNARLGFRSDDLGRLVASSAGKQSTFETWEGAVQWYLAAVASRESWPGGWSGPLQDSAKRLQRGLGYPAKKEISRFAVTNSGINRMSREQAQMTAVDLARWLGKVSVDLESSFAADQQATAQLEYELGALIEELRELNKQDHAELQERLKELLEKRQEELDRKKKDKRNNQPSKPVLEEEDLFEEQEKRFGVPAKKQTQGSKND</sequence>
<evidence type="ECO:0000256" key="1">
    <source>
        <dbReference type="SAM" id="MobiDB-lite"/>
    </source>
</evidence>
<evidence type="ECO:0000313" key="4">
    <source>
        <dbReference type="Proteomes" id="UP000322699"/>
    </source>
</evidence>
<dbReference type="SUPFAM" id="SSF48695">
    <property type="entry name" value="Multiheme cytochromes"/>
    <property type="match status" value="1"/>
</dbReference>
<dbReference type="InterPro" id="IPR036280">
    <property type="entry name" value="Multihaem_cyt_sf"/>
</dbReference>
<dbReference type="EMBL" id="VRLW01000001">
    <property type="protein sequence ID" value="KAA1261739.1"/>
    <property type="molecule type" value="Genomic_DNA"/>
</dbReference>
<comment type="caution">
    <text evidence="3">The sequence shown here is derived from an EMBL/GenBank/DDBJ whole genome shotgun (WGS) entry which is preliminary data.</text>
</comment>
<protein>
    <submittedName>
        <fullName evidence="3">Uncharacterized protein</fullName>
    </submittedName>
</protein>
<feature type="region of interest" description="Disordered" evidence="1">
    <location>
        <begin position="583"/>
        <end position="629"/>
    </location>
</feature>
<feature type="chain" id="PRO_5023006461" evidence="2">
    <location>
        <begin position="25"/>
        <end position="629"/>
    </location>
</feature>
<keyword evidence="4" id="KW-1185">Reference proteome</keyword>
<dbReference type="Proteomes" id="UP000322699">
    <property type="component" value="Unassembled WGS sequence"/>
</dbReference>
<organism evidence="3 4">
    <name type="scientific">Rubripirellula obstinata</name>
    <dbReference type="NCBI Taxonomy" id="406547"/>
    <lineage>
        <taxon>Bacteria</taxon>
        <taxon>Pseudomonadati</taxon>
        <taxon>Planctomycetota</taxon>
        <taxon>Planctomycetia</taxon>
        <taxon>Pirellulales</taxon>
        <taxon>Pirellulaceae</taxon>
        <taxon>Rubripirellula</taxon>
    </lineage>
</organism>
<keyword evidence="2" id="KW-0732">Signal</keyword>
<proteinExistence type="predicted"/>
<dbReference type="Gene3D" id="1.10.1130.10">
    <property type="entry name" value="Flavocytochrome C3, Chain A"/>
    <property type="match status" value="1"/>
</dbReference>
<evidence type="ECO:0000313" key="3">
    <source>
        <dbReference type="EMBL" id="KAA1261739.1"/>
    </source>
</evidence>
<reference evidence="3 4" key="1">
    <citation type="submission" date="2019-08" db="EMBL/GenBank/DDBJ databases">
        <title>Deep-cultivation of Planctomycetes and their phenomic and genomic characterization uncovers novel biology.</title>
        <authorList>
            <person name="Wiegand S."/>
            <person name="Jogler M."/>
            <person name="Boedeker C."/>
            <person name="Pinto D."/>
            <person name="Vollmers J."/>
            <person name="Rivas-Marin E."/>
            <person name="Kohn T."/>
            <person name="Peeters S.H."/>
            <person name="Heuer A."/>
            <person name="Rast P."/>
            <person name="Oberbeckmann S."/>
            <person name="Bunk B."/>
            <person name="Jeske O."/>
            <person name="Meyerdierks A."/>
            <person name="Storesund J.E."/>
            <person name="Kallscheuer N."/>
            <person name="Luecker S."/>
            <person name="Lage O.M."/>
            <person name="Pohl T."/>
            <person name="Merkel B.J."/>
            <person name="Hornburger P."/>
            <person name="Mueller R.-W."/>
            <person name="Bruemmer F."/>
            <person name="Labrenz M."/>
            <person name="Spormann A.M."/>
            <person name="Op Den Camp H."/>
            <person name="Overmann J."/>
            <person name="Amann R."/>
            <person name="Jetten M.S.M."/>
            <person name="Mascher T."/>
            <person name="Medema M.H."/>
            <person name="Devos D.P."/>
            <person name="Kaster A.-K."/>
            <person name="Ovreas L."/>
            <person name="Rohde M."/>
            <person name="Galperin M.Y."/>
            <person name="Jogler C."/>
        </authorList>
    </citation>
    <scope>NUCLEOTIDE SEQUENCE [LARGE SCALE GENOMIC DNA]</scope>
    <source>
        <strain evidence="3 4">LF1</strain>
    </source>
</reference>
<evidence type="ECO:0000256" key="2">
    <source>
        <dbReference type="SAM" id="SignalP"/>
    </source>
</evidence>
<accession>A0A5B1CPF0</accession>
<feature type="signal peptide" evidence="2">
    <location>
        <begin position="1"/>
        <end position="24"/>
    </location>
</feature>
<name>A0A5B1CPF0_9BACT</name>